<name>A0A9P8PTR2_WICPI</name>
<reference evidence="1" key="1">
    <citation type="journal article" date="2021" name="Open Biol.">
        <title>Shared evolutionary footprints suggest mitochondrial oxidative damage underlies multiple complex I losses in fungi.</title>
        <authorList>
            <person name="Schikora-Tamarit M.A."/>
            <person name="Marcet-Houben M."/>
            <person name="Nosek J."/>
            <person name="Gabaldon T."/>
        </authorList>
    </citation>
    <scope>NUCLEOTIDE SEQUENCE</scope>
    <source>
        <strain evidence="1">CBS2887</strain>
    </source>
</reference>
<proteinExistence type="predicted"/>
<organism evidence="1 2">
    <name type="scientific">Wickerhamomyces pijperi</name>
    <name type="common">Yeast</name>
    <name type="synonym">Pichia pijperi</name>
    <dbReference type="NCBI Taxonomy" id="599730"/>
    <lineage>
        <taxon>Eukaryota</taxon>
        <taxon>Fungi</taxon>
        <taxon>Dikarya</taxon>
        <taxon>Ascomycota</taxon>
        <taxon>Saccharomycotina</taxon>
        <taxon>Saccharomycetes</taxon>
        <taxon>Phaffomycetales</taxon>
        <taxon>Wickerhamomycetaceae</taxon>
        <taxon>Wickerhamomyces</taxon>
    </lineage>
</organism>
<reference evidence="1" key="2">
    <citation type="submission" date="2021-01" db="EMBL/GenBank/DDBJ databases">
        <authorList>
            <person name="Schikora-Tamarit M.A."/>
        </authorList>
    </citation>
    <scope>NUCLEOTIDE SEQUENCE</scope>
    <source>
        <strain evidence="1">CBS2887</strain>
    </source>
</reference>
<protein>
    <submittedName>
        <fullName evidence="1">Uncharacterized protein</fullName>
    </submittedName>
</protein>
<comment type="caution">
    <text evidence="1">The sequence shown here is derived from an EMBL/GenBank/DDBJ whole genome shotgun (WGS) entry which is preliminary data.</text>
</comment>
<evidence type="ECO:0000313" key="2">
    <source>
        <dbReference type="Proteomes" id="UP000774326"/>
    </source>
</evidence>
<evidence type="ECO:0000313" key="1">
    <source>
        <dbReference type="EMBL" id="KAH3678253.1"/>
    </source>
</evidence>
<gene>
    <name evidence="1" type="ORF">WICPIJ_008888</name>
</gene>
<dbReference type="AlphaFoldDB" id="A0A9P8PTR2"/>
<dbReference type="Proteomes" id="UP000774326">
    <property type="component" value="Unassembled WGS sequence"/>
</dbReference>
<keyword evidence="2" id="KW-1185">Reference proteome</keyword>
<sequence>MVKLVSNLNLKLFSWSVKIPPLVSKLSTNLETDNGTKNLTSKLVDLFTVARIKWVLNKNAPSNSVVMWFSVSAAQLT</sequence>
<dbReference type="EMBL" id="JAEUBG010005120">
    <property type="protein sequence ID" value="KAH3678253.1"/>
    <property type="molecule type" value="Genomic_DNA"/>
</dbReference>
<accession>A0A9P8PTR2</accession>